<gene>
    <name evidence="2" type="ORF">PAXINDRAFT_102554</name>
</gene>
<keyword evidence="3" id="KW-1185">Reference proteome</keyword>
<evidence type="ECO:0000256" key="1">
    <source>
        <dbReference type="SAM" id="MobiDB-lite"/>
    </source>
</evidence>
<dbReference type="HOGENOM" id="CLU_1540550_0_0_1"/>
<dbReference type="Proteomes" id="UP000053647">
    <property type="component" value="Unassembled WGS sequence"/>
</dbReference>
<evidence type="ECO:0000313" key="3">
    <source>
        <dbReference type="Proteomes" id="UP000053647"/>
    </source>
</evidence>
<reference evidence="2 3" key="1">
    <citation type="submission" date="2014-06" db="EMBL/GenBank/DDBJ databases">
        <authorList>
            <consortium name="DOE Joint Genome Institute"/>
            <person name="Kuo A."/>
            <person name="Kohler A."/>
            <person name="Nagy L.G."/>
            <person name="Floudas D."/>
            <person name="Copeland A."/>
            <person name="Barry K.W."/>
            <person name="Cichocki N."/>
            <person name="Veneault-Fourrey C."/>
            <person name="LaButti K."/>
            <person name="Lindquist E.A."/>
            <person name="Lipzen A."/>
            <person name="Lundell T."/>
            <person name="Morin E."/>
            <person name="Murat C."/>
            <person name="Sun H."/>
            <person name="Tunlid A."/>
            <person name="Henrissat B."/>
            <person name="Grigoriev I.V."/>
            <person name="Hibbett D.S."/>
            <person name="Martin F."/>
            <person name="Nordberg H.P."/>
            <person name="Cantor M.N."/>
            <person name="Hua S.X."/>
        </authorList>
    </citation>
    <scope>NUCLEOTIDE SEQUENCE [LARGE SCALE GENOMIC DNA]</scope>
    <source>
        <strain evidence="2 3">ATCC 200175</strain>
    </source>
</reference>
<reference evidence="3" key="2">
    <citation type="submission" date="2015-01" db="EMBL/GenBank/DDBJ databases">
        <title>Evolutionary Origins and Diversification of the Mycorrhizal Mutualists.</title>
        <authorList>
            <consortium name="DOE Joint Genome Institute"/>
            <consortium name="Mycorrhizal Genomics Consortium"/>
            <person name="Kohler A."/>
            <person name="Kuo A."/>
            <person name="Nagy L.G."/>
            <person name="Floudas D."/>
            <person name="Copeland A."/>
            <person name="Barry K.W."/>
            <person name="Cichocki N."/>
            <person name="Veneault-Fourrey C."/>
            <person name="LaButti K."/>
            <person name="Lindquist E.A."/>
            <person name="Lipzen A."/>
            <person name="Lundell T."/>
            <person name="Morin E."/>
            <person name="Murat C."/>
            <person name="Riley R."/>
            <person name="Ohm R."/>
            <person name="Sun H."/>
            <person name="Tunlid A."/>
            <person name="Henrissat B."/>
            <person name="Grigoriev I.V."/>
            <person name="Hibbett D.S."/>
            <person name="Martin F."/>
        </authorList>
    </citation>
    <scope>NUCLEOTIDE SEQUENCE [LARGE SCALE GENOMIC DNA]</scope>
    <source>
        <strain evidence="3">ATCC 200175</strain>
    </source>
</reference>
<protein>
    <submittedName>
        <fullName evidence="2">Uncharacterized protein</fullName>
    </submittedName>
</protein>
<dbReference type="EMBL" id="KN819619">
    <property type="protein sequence ID" value="KIJ08445.1"/>
    <property type="molecule type" value="Genomic_DNA"/>
</dbReference>
<feature type="region of interest" description="Disordered" evidence="1">
    <location>
        <begin position="25"/>
        <end position="86"/>
    </location>
</feature>
<name>A0A0C9SYY8_PAXIN</name>
<sequence length="174" mass="18532">MIPSEPTEGLPHFCGMNPKSYTLEGAVPHGYPSPAVSSPQNMRSGGGASTTRYAEHGSGVARPGESSIGSHQNTAGGQDLAAAASPGVSETTHHDCKAQFTCGWPSSDQGVIRVCGKPLSCKTASEHFKAHGIINMNKKERVSCCWDGYCEESRRSNFIRHIRESHLGHPRGSN</sequence>
<dbReference type="AlphaFoldDB" id="A0A0C9SYY8"/>
<evidence type="ECO:0000313" key="2">
    <source>
        <dbReference type="EMBL" id="KIJ08445.1"/>
    </source>
</evidence>
<organism evidence="2 3">
    <name type="scientific">Paxillus involutus ATCC 200175</name>
    <dbReference type="NCBI Taxonomy" id="664439"/>
    <lineage>
        <taxon>Eukaryota</taxon>
        <taxon>Fungi</taxon>
        <taxon>Dikarya</taxon>
        <taxon>Basidiomycota</taxon>
        <taxon>Agaricomycotina</taxon>
        <taxon>Agaricomycetes</taxon>
        <taxon>Agaricomycetidae</taxon>
        <taxon>Boletales</taxon>
        <taxon>Paxilineae</taxon>
        <taxon>Paxillaceae</taxon>
        <taxon>Paxillus</taxon>
    </lineage>
</organism>
<accession>A0A0C9SYY8</accession>
<feature type="compositionally biased region" description="Polar residues" evidence="1">
    <location>
        <begin position="67"/>
        <end position="76"/>
    </location>
</feature>
<proteinExistence type="predicted"/>
<dbReference type="OrthoDB" id="2674024at2759"/>